<evidence type="ECO:0000313" key="4">
    <source>
        <dbReference type="EMBL" id="KAG5261337.1"/>
    </source>
</evidence>
<dbReference type="GO" id="GO:0070652">
    <property type="term" value="C:HAUS complex"/>
    <property type="evidence" value="ECO:0007669"/>
    <property type="project" value="InterPro"/>
</dbReference>
<dbReference type="GO" id="GO:0051225">
    <property type="term" value="P:spindle assembly"/>
    <property type="evidence" value="ECO:0007669"/>
    <property type="project" value="InterPro"/>
</dbReference>
<proteinExistence type="predicted"/>
<protein>
    <recommendedName>
        <fullName evidence="3">HAUS augmin-like complex subunit 6 N-terminal domain-containing protein</fullName>
    </recommendedName>
</protein>
<gene>
    <name evidence="4" type="ORF">AALO_G00302850</name>
</gene>
<feature type="coiled-coil region" evidence="1">
    <location>
        <begin position="184"/>
        <end position="214"/>
    </location>
</feature>
<evidence type="ECO:0000259" key="3">
    <source>
        <dbReference type="Pfam" id="PF14661"/>
    </source>
</evidence>
<comment type="caution">
    <text evidence="4">The sequence shown here is derived from an EMBL/GenBank/DDBJ whole genome shotgun (WGS) entry which is preliminary data.</text>
</comment>
<dbReference type="EMBL" id="JADWDJ010000024">
    <property type="protein sequence ID" value="KAG5261337.1"/>
    <property type="molecule type" value="Genomic_DNA"/>
</dbReference>
<dbReference type="PANTHER" id="PTHR16151">
    <property type="entry name" value="HAUS AUGMIN-LIKE COMPLEX SUBUNIT 6"/>
    <property type="match status" value="1"/>
</dbReference>
<keyword evidence="1" id="KW-0175">Coiled coil</keyword>
<evidence type="ECO:0000256" key="1">
    <source>
        <dbReference type="SAM" id="Coils"/>
    </source>
</evidence>
<dbReference type="PANTHER" id="PTHR16151:SF2">
    <property type="entry name" value="HAUS AUGMIN-LIKE COMPLEX SUBUNIT 6"/>
    <property type="match status" value="1"/>
</dbReference>
<dbReference type="GO" id="GO:0008017">
    <property type="term" value="F:microtubule binding"/>
    <property type="evidence" value="ECO:0007669"/>
    <property type="project" value="TreeGrafter"/>
</dbReference>
<name>A0AAV6FJ52_9TELE</name>
<dbReference type="Pfam" id="PF14661">
    <property type="entry name" value="HAUS6_N"/>
    <property type="match status" value="1"/>
</dbReference>
<dbReference type="InterPro" id="IPR026797">
    <property type="entry name" value="HAUS_6"/>
</dbReference>
<dbReference type="GO" id="GO:1990498">
    <property type="term" value="C:mitotic spindle microtubule"/>
    <property type="evidence" value="ECO:0007669"/>
    <property type="project" value="TreeGrafter"/>
</dbReference>
<accession>A0AAV6FJ52</accession>
<dbReference type="InterPro" id="IPR028163">
    <property type="entry name" value="HAUS_6_N"/>
</dbReference>
<feature type="compositionally biased region" description="Low complexity" evidence="2">
    <location>
        <begin position="691"/>
        <end position="707"/>
    </location>
</feature>
<feature type="compositionally biased region" description="Acidic residues" evidence="2">
    <location>
        <begin position="712"/>
        <end position="721"/>
    </location>
</feature>
<evidence type="ECO:0000256" key="2">
    <source>
        <dbReference type="SAM" id="MobiDB-lite"/>
    </source>
</evidence>
<reference evidence="4" key="1">
    <citation type="submission" date="2020-10" db="EMBL/GenBank/DDBJ databases">
        <title>Chromosome-scale genome assembly of the Allis shad, Alosa alosa.</title>
        <authorList>
            <person name="Margot Z."/>
            <person name="Christophe K."/>
            <person name="Cabau C."/>
            <person name="Louis A."/>
            <person name="Berthelot C."/>
            <person name="Parey E."/>
            <person name="Roest Crollius H."/>
            <person name="Montfort J."/>
            <person name="Robinson-Rechavi M."/>
            <person name="Bucao C."/>
            <person name="Bouchez O."/>
            <person name="Gislard M."/>
            <person name="Lluch J."/>
            <person name="Milhes M."/>
            <person name="Lampietro C."/>
            <person name="Lopez Roques C."/>
            <person name="Donnadieu C."/>
            <person name="Braasch I."/>
            <person name="Desvignes T."/>
            <person name="Postlethwait J."/>
            <person name="Bobe J."/>
            <person name="Guiguen Y."/>
        </authorList>
    </citation>
    <scope>NUCLEOTIDE SEQUENCE</scope>
    <source>
        <strain evidence="4">M-15738</strain>
        <tissue evidence="4">Blood</tissue>
    </source>
</reference>
<feature type="region of interest" description="Disordered" evidence="2">
    <location>
        <begin position="803"/>
        <end position="829"/>
    </location>
</feature>
<dbReference type="Proteomes" id="UP000823561">
    <property type="component" value="Chromosome 24"/>
</dbReference>
<feature type="domain" description="HAUS augmin-like complex subunit 6 N-terminal" evidence="3">
    <location>
        <begin position="12"/>
        <end position="231"/>
    </location>
</feature>
<sequence length="829" mass="91586">MALNQKESAKYLWAFLLSLGFKAEGNKRHVVLGETMFDKPNKEAFYIVIHFLMEKLNPARTHEDFRHCYPVLDRKQDAEFRKLTLARLQEISNETGGSFPKVLASHLLSPCGPKFINIMLGLTKHVMLEEMKSFRTDGSWVPAAVAVPASSLEMAQKRLQVARSRHIAAIVARDRLNWERQLRIKSWEKSVRALMAENAKYEELLESLEASDEQNGGLVQEKVLKVRALWQEVGKVLSSLREKQGIMDRVLQGDVDQYTLDGADMKLRVPAGLQERMDKMADQTSRGSRCDSTQPSLLHLLDLLKEALATLNEERCRVLGPTAELRAEAHSEGPTTQVDGEALRQHASRIAQAQEDLNRLRSRMSTEDIPQTKSAIKDAEASWDRKWTELLKNSVLSSVVSADPGVDVLPAMTALSFEPTPEDLVRQSVLFRHPPTSTEPEVKIPQSRQNLVEEMVTKQAEDHVAVTPVQPAPEQPPQKTPLVSILKDKTKPANAQTKKSAVKKKAEILDLEFDNLAEQFAQAVTTNPQDQEDSEGGMGLEHLLSNMIEPLSARRQLPRTPESLIADVRTSWRKAVEDGVTQKVRPSGKFPDSFTGLFTPYSEASRSNVNPDVSSLSASDAPVSTTMPLHTPSGHTATTASVPRSPTLRQQREAVPFLMSFDSSHVESLTSRSANEGFDFSIANETIPELSSGDSLLGNDSLLSNNSQDPSQEVEELEDGPGEELVLPQVASPLEGDKVSSLLSARLRLQSILEKTSFVGATDQDLLGFSPCAAQGTPHRGSKGQGTGDWDAPQQVFSLDLDQLESPSPPRQGDMHLPNLLTFSPVDQL</sequence>
<organism evidence="4 5">
    <name type="scientific">Alosa alosa</name>
    <name type="common">allis shad</name>
    <dbReference type="NCBI Taxonomy" id="278164"/>
    <lineage>
        <taxon>Eukaryota</taxon>
        <taxon>Metazoa</taxon>
        <taxon>Chordata</taxon>
        <taxon>Craniata</taxon>
        <taxon>Vertebrata</taxon>
        <taxon>Euteleostomi</taxon>
        <taxon>Actinopterygii</taxon>
        <taxon>Neopterygii</taxon>
        <taxon>Teleostei</taxon>
        <taxon>Clupei</taxon>
        <taxon>Clupeiformes</taxon>
        <taxon>Clupeoidei</taxon>
        <taxon>Clupeidae</taxon>
        <taxon>Alosa</taxon>
    </lineage>
</organism>
<evidence type="ECO:0000313" key="5">
    <source>
        <dbReference type="Proteomes" id="UP000823561"/>
    </source>
</evidence>
<feature type="region of interest" description="Disordered" evidence="2">
    <location>
        <begin position="603"/>
        <end position="647"/>
    </location>
</feature>
<feature type="region of interest" description="Disordered" evidence="2">
    <location>
        <begin position="691"/>
        <end position="721"/>
    </location>
</feature>
<dbReference type="AlphaFoldDB" id="A0AAV6FJ52"/>
<keyword evidence="5" id="KW-1185">Reference proteome</keyword>